<comment type="caution">
    <text evidence="5">The sequence shown here is derived from an EMBL/GenBank/DDBJ whole genome shotgun (WGS) entry which is preliminary data.</text>
</comment>
<dbReference type="SUPFAM" id="SSF46689">
    <property type="entry name" value="Homeodomain-like"/>
    <property type="match status" value="1"/>
</dbReference>
<organism evidence="5 6">
    <name type="scientific">Rhodonellum ikkaensis</name>
    <dbReference type="NCBI Taxonomy" id="336829"/>
    <lineage>
        <taxon>Bacteria</taxon>
        <taxon>Pseudomonadati</taxon>
        <taxon>Bacteroidota</taxon>
        <taxon>Cytophagia</taxon>
        <taxon>Cytophagales</taxon>
        <taxon>Cytophagaceae</taxon>
        <taxon>Rhodonellum</taxon>
    </lineage>
</organism>
<evidence type="ECO:0000256" key="3">
    <source>
        <dbReference type="ARBA" id="ARBA00023163"/>
    </source>
</evidence>
<dbReference type="InterPro" id="IPR009057">
    <property type="entry name" value="Homeodomain-like_sf"/>
</dbReference>
<dbReference type="RefSeq" id="WP_019596900.1">
    <property type="nucleotide sequence ID" value="NZ_FNQC01000002.1"/>
</dbReference>
<feature type="domain" description="HTH araC/xylS-type" evidence="4">
    <location>
        <begin position="72"/>
        <end position="176"/>
    </location>
</feature>
<keyword evidence="6" id="KW-1185">Reference proteome</keyword>
<evidence type="ECO:0000313" key="5">
    <source>
        <dbReference type="EMBL" id="SDY75581.1"/>
    </source>
</evidence>
<dbReference type="PROSITE" id="PS01124">
    <property type="entry name" value="HTH_ARAC_FAMILY_2"/>
    <property type="match status" value="1"/>
</dbReference>
<protein>
    <submittedName>
        <fullName evidence="5">Helix-turn-helix domain-containing protein</fullName>
    </submittedName>
</protein>
<proteinExistence type="predicted"/>
<evidence type="ECO:0000256" key="2">
    <source>
        <dbReference type="ARBA" id="ARBA00023125"/>
    </source>
</evidence>
<dbReference type="Gene3D" id="1.10.10.60">
    <property type="entry name" value="Homeodomain-like"/>
    <property type="match status" value="1"/>
</dbReference>
<sequence>MEEILIKNMVCPRCVMAVENVLEVQGIPFSKVVLGKAVIKESLSSSQNEAFEGALRQLGFEILKGKDVQRIEKIKNLLSALFQKEEIPSGFTISSYLTESIPEDYSSISHLFSSLEGITIEKFLIQMKIDKVKEWLFYEELSLSEMAWKLNYSSVQHLSSQFKKLTGMTPSAYKKLKSKSGQGWEASSP</sequence>
<dbReference type="Pfam" id="PF12833">
    <property type="entry name" value="HTH_18"/>
    <property type="match status" value="1"/>
</dbReference>
<reference evidence="5 6" key="1">
    <citation type="submission" date="2016-10" db="EMBL/GenBank/DDBJ databases">
        <authorList>
            <person name="Varghese N."/>
            <person name="Submissions S."/>
        </authorList>
    </citation>
    <scope>NUCLEOTIDE SEQUENCE [LARGE SCALE GENOMIC DNA]</scope>
    <source>
        <strain evidence="5 6">DSM 17997</strain>
    </source>
</reference>
<name>A0A1H3MFZ1_9BACT</name>
<gene>
    <name evidence="5" type="ORF">SAMN05444412_102483</name>
</gene>
<evidence type="ECO:0000313" key="6">
    <source>
        <dbReference type="Proteomes" id="UP000199663"/>
    </source>
</evidence>
<dbReference type="SMART" id="SM00342">
    <property type="entry name" value="HTH_ARAC"/>
    <property type="match status" value="1"/>
</dbReference>
<keyword evidence="1" id="KW-0805">Transcription regulation</keyword>
<dbReference type="InterPro" id="IPR018062">
    <property type="entry name" value="HTH_AraC-typ_CS"/>
</dbReference>
<dbReference type="EMBL" id="FNQC01000002">
    <property type="protein sequence ID" value="SDY75581.1"/>
    <property type="molecule type" value="Genomic_DNA"/>
</dbReference>
<dbReference type="Proteomes" id="UP000199663">
    <property type="component" value="Unassembled WGS sequence"/>
</dbReference>
<dbReference type="InterPro" id="IPR018060">
    <property type="entry name" value="HTH_AraC"/>
</dbReference>
<dbReference type="Gene3D" id="3.30.70.100">
    <property type="match status" value="1"/>
</dbReference>
<keyword evidence="2" id="KW-0238">DNA-binding</keyword>
<keyword evidence="3" id="KW-0804">Transcription</keyword>
<evidence type="ECO:0000256" key="1">
    <source>
        <dbReference type="ARBA" id="ARBA00023015"/>
    </source>
</evidence>
<dbReference type="PANTHER" id="PTHR43280:SF2">
    <property type="entry name" value="HTH-TYPE TRANSCRIPTIONAL REGULATOR EXSA"/>
    <property type="match status" value="1"/>
</dbReference>
<evidence type="ECO:0000259" key="4">
    <source>
        <dbReference type="PROSITE" id="PS01124"/>
    </source>
</evidence>
<dbReference type="PROSITE" id="PS00041">
    <property type="entry name" value="HTH_ARAC_FAMILY_1"/>
    <property type="match status" value="1"/>
</dbReference>
<accession>A0A1H3MFZ1</accession>
<dbReference type="PANTHER" id="PTHR43280">
    <property type="entry name" value="ARAC-FAMILY TRANSCRIPTIONAL REGULATOR"/>
    <property type="match status" value="1"/>
</dbReference>